<evidence type="ECO:0000313" key="1">
    <source>
        <dbReference type="EMBL" id="AGX93321.1"/>
    </source>
</evidence>
<dbReference type="KEGG" id="vg:17401003"/>
<protein>
    <submittedName>
        <fullName evidence="1">ORF8</fullName>
    </submittedName>
</protein>
<keyword evidence="2" id="KW-1185">Reference proteome</keyword>
<dbReference type="OrthoDB" id="15024at10239"/>
<organism evidence="1 2">
    <name type="scientific">turkey adenovirus 4</name>
    <dbReference type="NCBI Taxonomy" id="1408257"/>
    <lineage>
        <taxon>Viruses</taxon>
        <taxon>Varidnaviria</taxon>
        <taxon>Bamfordvirae</taxon>
        <taxon>Preplasmiviricota</taxon>
        <taxon>Polisuviricotina</taxon>
        <taxon>Pharingeaviricetes</taxon>
        <taxon>Rowavirales</taxon>
        <taxon>Adenoviridae</taxon>
        <taxon>Aviadenovirus</taxon>
        <taxon>Aviadenovirus gallopavoquartum</taxon>
        <taxon>Turkey aviadenovirus C</taxon>
    </lineage>
</organism>
<dbReference type="EMBL" id="KF477312">
    <property type="protein sequence ID" value="AGX93321.1"/>
    <property type="molecule type" value="Genomic_DNA"/>
</dbReference>
<dbReference type="GeneID" id="17401003"/>
<dbReference type="RefSeq" id="YP_008719840.1">
    <property type="nucleotide sequence ID" value="NC_022612.1"/>
</dbReference>
<accession>U5NHL0</accession>
<evidence type="ECO:0000313" key="2">
    <source>
        <dbReference type="Proteomes" id="UP000161081"/>
    </source>
</evidence>
<name>U5NHL0_9ADEN</name>
<sequence length="268" mass="30277">MERPHPIIQPEAPYDVGTISFTTMELSLKGSPFNLAQRLDELYGGVMWNKDLPLRTTNQLRIKVWGSRGPRVYYNDKSYRMYYVVMRVWSLEGVTRGYAHQLLAKISQSLFYIPNKMLHNAHVIRLGMRSNPLGLSIYSRKALQMALTSMRVHIAPNPQQEAQAVLTSNITTKPLKTPETVTPGIFTSRDLKVMLPKGLNTGLLVDAPYICGWRTGKGPDGEKWAVTINAKDSSPEEQAPPTLQDLARMGVVANCLTLKRRGHRYHPY</sequence>
<proteinExistence type="predicted"/>
<dbReference type="Proteomes" id="UP000161081">
    <property type="component" value="Segment"/>
</dbReference>
<reference evidence="1 2" key="1">
    <citation type="journal article" date="2014" name="J. Gen. Virol.">
        <title>Whole-genome sequences of two turkey adenovirus types reveal the existence of two unknown lineages that merit the establishment of novel species within the genus Aviadenovirus.</title>
        <authorList>
            <person name="Marek A."/>
            <person name="Ballmann M.Z."/>
            <person name="Kosiol C."/>
            <person name="Harrach B."/>
            <person name="Schlotterer C."/>
            <person name="Hess M."/>
        </authorList>
    </citation>
    <scope>NUCLEOTIDE SEQUENCE [LARGE SCALE GENOMIC DNA]</scope>
    <source>
        <strain evidence="1">TNI1</strain>
    </source>
</reference>